<dbReference type="InterPro" id="IPR011043">
    <property type="entry name" value="Gal_Oxase/kelch_b-propeller"/>
</dbReference>
<reference evidence="4" key="1">
    <citation type="submission" date="2021-11" db="EMBL/GenBank/DDBJ databases">
        <authorList>
            <person name="Herlambang A."/>
            <person name="Guo Y."/>
            <person name="Takashima Y."/>
            <person name="Nishizawa T."/>
        </authorList>
    </citation>
    <scope>NUCLEOTIDE SEQUENCE</scope>
    <source>
        <strain evidence="4">E1425</strain>
    </source>
</reference>
<dbReference type="AlphaFoldDB" id="A0A9P3HGS5"/>
<feature type="compositionally biased region" description="Low complexity" evidence="3">
    <location>
        <begin position="343"/>
        <end position="355"/>
    </location>
</feature>
<evidence type="ECO:0000256" key="1">
    <source>
        <dbReference type="ARBA" id="ARBA00022441"/>
    </source>
</evidence>
<dbReference type="PANTHER" id="PTHR46093:SF18">
    <property type="entry name" value="FIBRONECTIN TYPE-III DOMAIN-CONTAINING PROTEIN"/>
    <property type="match status" value="1"/>
</dbReference>
<feature type="region of interest" description="Disordered" evidence="3">
    <location>
        <begin position="1"/>
        <end position="22"/>
    </location>
</feature>
<sequence length="392" mass="40999">MTQVNAQMTTAGPSSPLATNAVPNASGLSDTSYIDGQTLYLGDGTHLGNAHLFTFVHQFLALDLTTSWTTASPAWKSLDRLTAYPGDNNGPLAATPDGKSVFFFPTNGTRRYDVASGQYTKETFVELPFSFADKGITTDTDAGLIYGFGGASSTGDWNITAFDPVKNSYTYQTISDGPSVTNTMTTVYSSAKKSFFTYKSPFRTGVSQLNQYDIAAKTFTPISATGAIPSPRKTPCFASAYNGTKLIIAGGAIDNSGTRAPVNPNLALDDVYMLDVPTMVWTKMASMPSKYYGGICAVSGDSFIIWGGYNTFSGDSVVIQSNLGGPIVLDMKANSWGTVYTPSSKTSTGGNSNNNGGAGGSGNGSNSALNLSARNSIAGVLAVVAVTISIIM</sequence>
<keyword evidence="5" id="KW-1185">Reference proteome</keyword>
<dbReference type="Proteomes" id="UP000827284">
    <property type="component" value="Unassembled WGS sequence"/>
</dbReference>
<dbReference type="Pfam" id="PF07646">
    <property type="entry name" value="Kelch_2"/>
    <property type="match status" value="1"/>
</dbReference>
<evidence type="ECO:0000313" key="4">
    <source>
        <dbReference type="EMBL" id="GJJ76128.1"/>
    </source>
</evidence>
<reference evidence="4" key="2">
    <citation type="journal article" date="2022" name="Microbiol. Resour. Announc.">
        <title>Whole-Genome Sequence of Entomortierella parvispora E1425, a Mucoromycotan Fungus Associated with Burkholderiaceae-Related Endosymbiotic Bacteria.</title>
        <authorList>
            <person name="Herlambang A."/>
            <person name="Guo Y."/>
            <person name="Takashima Y."/>
            <person name="Narisawa K."/>
            <person name="Ohta H."/>
            <person name="Nishizawa T."/>
        </authorList>
    </citation>
    <scope>NUCLEOTIDE SEQUENCE</scope>
    <source>
        <strain evidence="4">E1425</strain>
    </source>
</reference>
<dbReference type="PANTHER" id="PTHR46093">
    <property type="entry name" value="ACYL-COA-BINDING DOMAIN-CONTAINING PROTEIN 5"/>
    <property type="match status" value="1"/>
</dbReference>
<dbReference type="InterPro" id="IPR011498">
    <property type="entry name" value="Kelch_2"/>
</dbReference>
<comment type="caution">
    <text evidence="4">The sequence shown here is derived from an EMBL/GenBank/DDBJ whole genome shotgun (WGS) entry which is preliminary data.</text>
</comment>
<name>A0A9P3HGS5_9FUNG</name>
<keyword evidence="1" id="KW-0880">Kelch repeat</keyword>
<gene>
    <name evidence="4" type="ORF">EMPS_08487</name>
</gene>
<evidence type="ECO:0000256" key="3">
    <source>
        <dbReference type="SAM" id="MobiDB-lite"/>
    </source>
</evidence>
<feature type="region of interest" description="Disordered" evidence="3">
    <location>
        <begin position="342"/>
        <end position="361"/>
    </location>
</feature>
<evidence type="ECO:0000313" key="5">
    <source>
        <dbReference type="Proteomes" id="UP000827284"/>
    </source>
</evidence>
<accession>A0A9P3HGS5</accession>
<protein>
    <submittedName>
        <fullName evidence="4">Uncharacterized protein</fullName>
    </submittedName>
</protein>
<dbReference type="EMBL" id="BQFW01000012">
    <property type="protein sequence ID" value="GJJ76128.1"/>
    <property type="molecule type" value="Genomic_DNA"/>
</dbReference>
<keyword evidence="2" id="KW-0677">Repeat</keyword>
<proteinExistence type="predicted"/>
<dbReference type="Gene3D" id="2.120.10.80">
    <property type="entry name" value="Kelch-type beta propeller"/>
    <property type="match status" value="1"/>
</dbReference>
<dbReference type="InterPro" id="IPR015915">
    <property type="entry name" value="Kelch-typ_b-propeller"/>
</dbReference>
<organism evidence="4 5">
    <name type="scientific">Entomortierella parvispora</name>
    <dbReference type="NCBI Taxonomy" id="205924"/>
    <lineage>
        <taxon>Eukaryota</taxon>
        <taxon>Fungi</taxon>
        <taxon>Fungi incertae sedis</taxon>
        <taxon>Mucoromycota</taxon>
        <taxon>Mortierellomycotina</taxon>
        <taxon>Mortierellomycetes</taxon>
        <taxon>Mortierellales</taxon>
        <taxon>Mortierellaceae</taxon>
        <taxon>Entomortierella</taxon>
    </lineage>
</organism>
<dbReference type="SUPFAM" id="SSF50965">
    <property type="entry name" value="Galactose oxidase, central domain"/>
    <property type="match status" value="1"/>
</dbReference>
<dbReference type="OrthoDB" id="2346905at2759"/>
<evidence type="ECO:0000256" key="2">
    <source>
        <dbReference type="ARBA" id="ARBA00022737"/>
    </source>
</evidence>